<dbReference type="Gene3D" id="2.30.180.10">
    <property type="entry name" value="FAS1 domain"/>
    <property type="match status" value="1"/>
</dbReference>
<dbReference type="PANTHER" id="PTHR10900">
    <property type="entry name" value="PERIOSTIN-RELATED"/>
    <property type="match status" value="1"/>
</dbReference>
<dbReference type="RefSeq" id="WP_048887007.1">
    <property type="nucleotide sequence ID" value="NZ_CP011310.1"/>
</dbReference>
<dbReference type="PROSITE" id="PS51257">
    <property type="entry name" value="PROKAR_LIPOPROTEIN"/>
    <property type="match status" value="1"/>
</dbReference>
<evidence type="ECO:0000256" key="1">
    <source>
        <dbReference type="SAM" id="SignalP"/>
    </source>
</evidence>
<feature type="chain" id="PRO_5005212442" evidence="1">
    <location>
        <begin position="20"/>
        <end position="190"/>
    </location>
</feature>
<dbReference type="PATRIC" id="fig|1648404.4.peg.2698"/>
<evidence type="ECO:0000259" key="2">
    <source>
        <dbReference type="PROSITE" id="PS50213"/>
    </source>
</evidence>
<evidence type="ECO:0000313" key="3">
    <source>
        <dbReference type="EMBL" id="AKQ43453.1"/>
    </source>
</evidence>
<dbReference type="InterPro" id="IPR050904">
    <property type="entry name" value="Adhesion/Biosynth-related"/>
</dbReference>
<name>A0A0H4W1P8_9SPHN</name>
<dbReference type="KEGG" id="ery:CP97_12980"/>
<dbReference type="Pfam" id="PF02469">
    <property type="entry name" value="Fasciclin"/>
    <property type="match status" value="1"/>
</dbReference>
<feature type="signal peptide" evidence="1">
    <location>
        <begin position="1"/>
        <end position="19"/>
    </location>
</feature>
<dbReference type="SMART" id="SM00554">
    <property type="entry name" value="FAS1"/>
    <property type="match status" value="1"/>
</dbReference>
<sequence length="190" mass="19135">MFHKLMIPLVASTAIALSACGETPDDTDMADAEPAMEAPADTSSTIVDVAAGNPDFSTLVAAVQAAGLVETLSGDGPLTVFAPNNAAFDKLPAGTVQTLTTDDTETLGNILTYHVVAGELMATDVVAAIEAAGDAGYTIETVNGATLTAMMDGENVVLRDATGGTAIVVATDVDADNGVIHVIDTVLMPA</sequence>
<keyword evidence="1" id="KW-0732">Signal</keyword>
<dbReference type="InterPro" id="IPR000782">
    <property type="entry name" value="FAS1_domain"/>
</dbReference>
<dbReference type="EMBL" id="CP011310">
    <property type="protein sequence ID" value="AKQ43453.1"/>
    <property type="molecule type" value="Genomic_DNA"/>
</dbReference>
<dbReference type="Proteomes" id="UP000059113">
    <property type="component" value="Chromosome"/>
</dbReference>
<dbReference type="InterPro" id="IPR036378">
    <property type="entry name" value="FAS1_dom_sf"/>
</dbReference>
<dbReference type="FunFam" id="2.30.180.10:FF:000032">
    <property type="entry name" value="Fasciclin domain-containing protein, putative"/>
    <property type="match status" value="1"/>
</dbReference>
<accession>A0A0H4W1P8</accession>
<dbReference type="STRING" id="1648404.CP97_12980"/>
<dbReference type="GO" id="GO:0005615">
    <property type="term" value="C:extracellular space"/>
    <property type="evidence" value="ECO:0007669"/>
    <property type="project" value="TreeGrafter"/>
</dbReference>
<keyword evidence="4" id="KW-1185">Reference proteome</keyword>
<proteinExistence type="predicted"/>
<reference evidence="4" key="2">
    <citation type="submission" date="2015-04" db="EMBL/GenBank/DDBJ databases">
        <title>The complete genome sequence of Erythrobacter sp. s21-N3.</title>
        <authorList>
            <person name="Zhuang L."/>
            <person name="Liu Y."/>
            <person name="Shao Z."/>
        </authorList>
    </citation>
    <scope>NUCLEOTIDE SEQUENCE [LARGE SCALE GENOMIC DNA]</scope>
    <source>
        <strain evidence="4">s21-N3</strain>
    </source>
</reference>
<gene>
    <name evidence="3" type="ORF">CP97_12980</name>
</gene>
<dbReference type="PROSITE" id="PS50213">
    <property type="entry name" value="FAS1"/>
    <property type="match status" value="1"/>
</dbReference>
<protein>
    <submittedName>
        <fullName evidence="3">Beta-Ig-H3/fasciclin</fullName>
    </submittedName>
</protein>
<dbReference type="PANTHER" id="PTHR10900:SF77">
    <property type="entry name" value="FI19380P1"/>
    <property type="match status" value="1"/>
</dbReference>
<dbReference type="OrthoDB" id="9800666at2"/>
<evidence type="ECO:0000313" key="4">
    <source>
        <dbReference type="Proteomes" id="UP000059113"/>
    </source>
</evidence>
<dbReference type="SUPFAM" id="SSF82153">
    <property type="entry name" value="FAS1 domain"/>
    <property type="match status" value="1"/>
</dbReference>
<feature type="domain" description="FAS1" evidence="2">
    <location>
        <begin position="43"/>
        <end position="187"/>
    </location>
</feature>
<organism evidence="3 4">
    <name type="scientific">Aurantiacibacter atlanticus</name>
    <dbReference type="NCBI Taxonomy" id="1648404"/>
    <lineage>
        <taxon>Bacteria</taxon>
        <taxon>Pseudomonadati</taxon>
        <taxon>Pseudomonadota</taxon>
        <taxon>Alphaproteobacteria</taxon>
        <taxon>Sphingomonadales</taxon>
        <taxon>Erythrobacteraceae</taxon>
        <taxon>Aurantiacibacter</taxon>
    </lineage>
</organism>
<reference evidence="3 4" key="1">
    <citation type="journal article" date="2015" name="Int. J. Syst. Evol. Microbiol.">
        <title>Erythrobacter atlanticus sp. nov., a bacterium from ocean sediment able to degrade polycyclic aromatic hydrocarbons.</title>
        <authorList>
            <person name="Zhuang L."/>
            <person name="Liu Y."/>
            <person name="Wang L."/>
            <person name="Wang W."/>
            <person name="Shao Z."/>
        </authorList>
    </citation>
    <scope>NUCLEOTIDE SEQUENCE [LARGE SCALE GENOMIC DNA]</scope>
    <source>
        <strain evidence="4">s21-N3</strain>
    </source>
</reference>
<dbReference type="AlphaFoldDB" id="A0A0H4W1P8"/>